<comment type="similarity">
    <text evidence="2">Belongs to the zinc-containing alcohol dehydrogenase family.</text>
</comment>
<evidence type="ECO:0000313" key="7">
    <source>
        <dbReference type="Proteomes" id="UP000389128"/>
    </source>
</evidence>
<accession>A0A6C2CMS9</accession>
<proteinExistence type="inferred from homology"/>
<sequence>MAEQQFAQAFWTVKPGVGEIRTAALRAPEPGEVLVKTLRSGISRGTESLVFRGQVPASQWSAMRCPFQEGDFPGPVKYGYASVGRIAEGPSELLGQRVFCLHPHQDYYVVPREAVTPLPDALPDARGVLAANMETALNGLWDATPRLGDRIAVVGAGVVGCLVAALAARMPGVRVELIDSDPRRAGLATQLGCHFAAPAQASGDADLVIHASGNPEGLSTALGLAGFEATVLEMSWYGDQPVAVPLGEAFHARRLSLRSSQVGAVATAQRARWSYRRRLALALELLADPVFDALLCGDSPFADLPLTLPRLASSPDGALCHVITYP</sequence>
<keyword evidence="7" id="KW-1185">Reference proteome</keyword>
<dbReference type="PANTHER" id="PTHR43350:SF19">
    <property type="entry name" value="D-GULOSIDE 3-DEHYDROGENASE"/>
    <property type="match status" value="1"/>
</dbReference>
<keyword evidence="5" id="KW-0560">Oxidoreductase</keyword>
<organism evidence="6 7">
    <name type="scientific">Zoogloea oleivorans</name>
    <dbReference type="NCBI Taxonomy" id="1552750"/>
    <lineage>
        <taxon>Bacteria</taxon>
        <taxon>Pseudomonadati</taxon>
        <taxon>Pseudomonadota</taxon>
        <taxon>Betaproteobacteria</taxon>
        <taxon>Rhodocyclales</taxon>
        <taxon>Zoogloeaceae</taxon>
        <taxon>Zoogloea</taxon>
    </lineage>
</organism>
<evidence type="ECO:0000256" key="5">
    <source>
        <dbReference type="ARBA" id="ARBA00023002"/>
    </source>
</evidence>
<evidence type="ECO:0000313" key="6">
    <source>
        <dbReference type="EMBL" id="TYC54966.1"/>
    </source>
</evidence>
<dbReference type="AlphaFoldDB" id="A0A6C2CMS9"/>
<dbReference type="SUPFAM" id="SSF51735">
    <property type="entry name" value="NAD(P)-binding Rossmann-fold domains"/>
    <property type="match status" value="1"/>
</dbReference>
<keyword evidence="3" id="KW-0479">Metal-binding</keyword>
<dbReference type="OrthoDB" id="9781588at2"/>
<gene>
    <name evidence="6" type="ORF">ETQ85_16070</name>
</gene>
<evidence type="ECO:0000256" key="4">
    <source>
        <dbReference type="ARBA" id="ARBA00022833"/>
    </source>
</evidence>
<comment type="cofactor">
    <cofactor evidence="1">
        <name>Zn(2+)</name>
        <dbReference type="ChEBI" id="CHEBI:29105"/>
    </cofactor>
</comment>
<evidence type="ECO:0000256" key="3">
    <source>
        <dbReference type="ARBA" id="ARBA00022723"/>
    </source>
</evidence>
<dbReference type="Gene3D" id="3.40.50.720">
    <property type="entry name" value="NAD(P)-binding Rossmann-like Domain"/>
    <property type="match status" value="1"/>
</dbReference>
<dbReference type="GO" id="GO:0046872">
    <property type="term" value="F:metal ion binding"/>
    <property type="evidence" value="ECO:0007669"/>
    <property type="project" value="UniProtKB-KW"/>
</dbReference>
<dbReference type="EMBL" id="SDKK01000015">
    <property type="protein sequence ID" value="TYC54966.1"/>
    <property type="molecule type" value="Genomic_DNA"/>
</dbReference>
<keyword evidence="4" id="KW-0862">Zinc</keyword>
<dbReference type="InterPro" id="IPR011032">
    <property type="entry name" value="GroES-like_sf"/>
</dbReference>
<dbReference type="RefSeq" id="WP_148580098.1">
    <property type="nucleotide sequence ID" value="NZ_JAVEUW010000030.1"/>
</dbReference>
<evidence type="ECO:0000256" key="2">
    <source>
        <dbReference type="ARBA" id="ARBA00008072"/>
    </source>
</evidence>
<protein>
    <submittedName>
        <fullName evidence="6">Zinc-binding alcohol dehydrogenase</fullName>
    </submittedName>
</protein>
<name>A0A6C2CMS9_9RHOO</name>
<reference evidence="6 7" key="1">
    <citation type="submission" date="2019-01" db="EMBL/GenBank/DDBJ databases">
        <title>Zoogloea oleivorans genome sequencing and assembly.</title>
        <authorList>
            <person name="Tancsics A."/>
            <person name="Farkas M."/>
            <person name="Kriszt B."/>
            <person name="Maroti G."/>
            <person name="Horvath B."/>
        </authorList>
    </citation>
    <scope>NUCLEOTIDE SEQUENCE [LARGE SCALE GENOMIC DNA]</scope>
    <source>
        <strain evidence="6 7">Buc</strain>
    </source>
</reference>
<dbReference type="SUPFAM" id="SSF50129">
    <property type="entry name" value="GroES-like"/>
    <property type="match status" value="1"/>
</dbReference>
<dbReference type="Proteomes" id="UP000389128">
    <property type="component" value="Unassembled WGS sequence"/>
</dbReference>
<evidence type="ECO:0000256" key="1">
    <source>
        <dbReference type="ARBA" id="ARBA00001947"/>
    </source>
</evidence>
<comment type="caution">
    <text evidence="6">The sequence shown here is derived from an EMBL/GenBank/DDBJ whole genome shotgun (WGS) entry which is preliminary data.</text>
</comment>
<dbReference type="CDD" id="cd08255">
    <property type="entry name" value="2-desacetyl-2-hydroxyethyl_bacteriochlorophyllide_like"/>
    <property type="match status" value="1"/>
</dbReference>
<dbReference type="Gene3D" id="3.90.180.10">
    <property type="entry name" value="Medium-chain alcohol dehydrogenases, catalytic domain"/>
    <property type="match status" value="1"/>
</dbReference>
<dbReference type="GO" id="GO:0016491">
    <property type="term" value="F:oxidoreductase activity"/>
    <property type="evidence" value="ECO:0007669"/>
    <property type="project" value="UniProtKB-KW"/>
</dbReference>
<dbReference type="PANTHER" id="PTHR43350">
    <property type="entry name" value="NAD-DEPENDENT ALCOHOL DEHYDROGENASE"/>
    <property type="match status" value="1"/>
</dbReference>
<dbReference type="InterPro" id="IPR036291">
    <property type="entry name" value="NAD(P)-bd_dom_sf"/>
</dbReference>